<evidence type="ECO:0000256" key="5">
    <source>
        <dbReference type="ARBA" id="ARBA00022692"/>
    </source>
</evidence>
<dbReference type="SUPFAM" id="SSF81336">
    <property type="entry name" value="F1F0 ATP synthase subunit A"/>
    <property type="match status" value="1"/>
</dbReference>
<evidence type="ECO:0000256" key="4">
    <source>
        <dbReference type="ARBA" id="ARBA00022547"/>
    </source>
</evidence>
<evidence type="ECO:0000256" key="2">
    <source>
        <dbReference type="ARBA" id="ARBA00006810"/>
    </source>
</evidence>
<dbReference type="InterPro" id="IPR045083">
    <property type="entry name" value="ATP_synth_F0_asu_bact/mt"/>
</dbReference>
<feature type="transmembrane region" description="Helical" evidence="11">
    <location>
        <begin position="39"/>
        <end position="63"/>
    </location>
</feature>
<organism evidence="13 14">
    <name type="scientific">Peptidiphaga gingivicola</name>
    <dbReference type="NCBI Taxonomy" id="2741497"/>
    <lineage>
        <taxon>Bacteria</taxon>
        <taxon>Bacillati</taxon>
        <taxon>Actinomycetota</taxon>
        <taxon>Actinomycetes</taxon>
        <taxon>Actinomycetales</taxon>
        <taxon>Actinomycetaceae</taxon>
        <taxon>Peptidiphaga</taxon>
    </lineage>
</organism>
<keyword evidence="3 11" id="KW-0813">Transport</keyword>
<feature type="transmembrane region" description="Helical" evidence="11">
    <location>
        <begin position="129"/>
        <end position="150"/>
    </location>
</feature>
<evidence type="ECO:0000256" key="1">
    <source>
        <dbReference type="ARBA" id="ARBA00004141"/>
    </source>
</evidence>
<dbReference type="GO" id="GO:0046933">
    <property type="term" value="F:proton-transporting ATP synthase activity, rotational mechanism"/>
    <property type="evidence" value="ECO:0007669"/>
    <property type="project" value="UniProtKB-UniRule"/>
</dbReference>
<dbReference type="HAMAP" id="MF_01393">
    <property type="entry name" value="ATP_synth_a_bact"/>
    <property type="match status" value="1"/>
</dbReference>
<dbReference type="PANTHER" id="PTHR11410:SF0">
    <property type="entry name" value="ATP SYNTHASE SUBUNIT A"/>
    <property type="match status" value="1"/>
</dbReference>
<evidence type="ECO:0000256" key="6">
    <source>
        <dbReference type="ARBA" id="ARBA00022781"/>
    </source>
</evidence>
<evidence type="ECO:0000313" key="14">
    <source>
        <dbReference type="Proteomes" id="UP000078368"/>
    </source>
</evidence>
<comment type="caution">
    <text evidence="13">The sequence shown here is derived from an EMBL/GenBank/DDBJ whole genome shotgun (WGS) entry which is preliminary data.</text>
</comment>
<dbReference type="InterPro" id="IPR000568">
    <property type="entry name" value="ATP_synth_F0_asu"/>
</dbReference>
<evidence type="ECO:0000313" key="13">
    <source>
        <dbReference type="EMBL" id="OAP85588.1"/>
    </source>
</evidence>
<dbReference type="GO" id="GO:0045259">
    <property type="term" value="C:proton-transporting ATP synthase complex"/>
    <property type="evidence" value="ECO:0007669"/>
    <property type="project" value="UniProtKB-KW"/>
</dbReference>
<keyword evidence="4 11" id="KW-0138">CF(0)</keyword>
<comment type="subcellular location">
    <subcellularLocation>
        <location evidence="11 12">Cell membrane</location>
        <topology evidence="11 12">Multi-pass membrane protein</topology>
    </subcellularLocation>
    <subcellularLocation>
        <location evidence="1">Membrane</location>
        <topology evidence="1">Multi-pass membrane protein</topology>
    </subcellularLocation>
</comment>
<reference evidence="13 14" key="1">
    <citation type="submission" date="2016-04" db="EMBL/GenBank/DDBJ databases">
        <title>Peptidophaga gingivicola gen. nov., sp. nov., isolated from human subgingival plaque.</title>
        <authorList>
            <person name="Beall C.J."/>
            <person name="Mokrzan E.M."/>
            <person name="Griffen A.L."/>
            <person name="Leys E.J."/>
        </authorList>
    </citation>
    <scope>NUCLEOTIDE SEQUENCE [LARGE SCALE GENOMIC DNA]</scope>
    <source>
        <strain evidence="13 14">BA112</strain>
    </source>
</reference>
<protein>
    <recommendedName>
        <fullName evidence="11 12">ATP synthase subunit a</fullName>
    </recommendedName>
    <alternativeName>
        <fullName evidence="11">ATP synthase F0 sector subunit a</fullName>
    </alternativeName>
    <alternativeName>
        <fullName evidence="11">F-ATPase subunit 6</fullName>
    </alternativeName>
</protein>
<keyword evidence="11" id="KW-1003">Cell membrane</keyword>
<keyword evidence="8 11" id="KW-0406">Ion transport</keyword>
<feature type="transmembrane region" description="Helical" evidence="11">
    <location>
        <begin position="249"/>
        <end position="267"/>
    </location>
</feature>
<keyword evidence="6 11" id="KW-0375">Hydrogen ion transport</keyword>
<feature type="transmembrane region" description="Helical" evidence="11">
    <location>
        <begin position="103"/>
        <end position="123"/>
    </location>
</feature>
<dbReference type="STRING" id="1823756.A4H34_08285"/>
<keyword evidence="7 11" id="KW-1133">Transmembrane helix</keyword>
<dbReference type="AlphaFoldDB" id="A0A179B1J2"/>
<evidence type="ECO:0000256" key="9">
    <source>
        <dbReference type="ARBA" id="ARBA00023136"/>
    </source>
</evidence>
<dbReference type="GO" id="GO:0005886">
    <property type="term" value="C:plasma membrane"/>
    <property type="evidence" value="ECO:0007669"/>
    <property type="project" value="UniProtKB-SubCell"/>
</dbReference>
<evidence type="ECO:0000256" key="8">
    <source>
        <dbReference type="ARBA" id="ARBA00023065"/>
    </source>
</evidence>
<dbReference type="CDD" id="cd00310">
    <property type="entry name" value="ATP-synt_Fo_a_6"/>
    <property type="match status" value="1"/>
</dbReference>
<name>A0A179B1J2_9ACTO</name>
<keyword evidence="9 11" id="KW-0472">Membrane</keyword>
<evidence type="ECO:0000256" key="10">
    <source>
        <dbReference type="ARBA" id="ARBA00023310"/>
    </source>
</evidence>
<dbReference type="Proteomes" id="UP000078368">
    <property type="component" value="Unassembled WGS sequence"/>
</dbReference>
<evidence type="ECO:0000256" key="12">
    <source>
        <dbReference type="RuleBase" id="RU000483"/>
    </source>
</evidence>
<comment type="function">
    <text evidence="11 12">Key component of the proton channel; it plays a direct role in the translocation of protons across the membrane.</text>
</comment>
<keyword evidence="10 11" id="KW-0066">ATP synthesis</keyword>
<dbReference type="Pfam" id="PF00119">
    <property type="entry name" value="ATP-synt_A"/>
    <property type="match status" value="1"/>
</dbReference>
<feature type="transmembrane region" description="Helical" evidence="11">
    <location>
        <begin position="196"/>
        <end position="218"/>
    </location>
</feature>
<feature type="transmembrane region" description="Helical" evidence="11">
    <location>
        <begin position="225"/>
        <end position="243"/>
    </location>
</feature>
<dbReference type="PRINTS" id="PR00123">
    <property type="entry name" value="ATPASEA"/>
</dbReference>
<gene>
    <name evidence="11" type="primary">atpB</name>
    <name evidence="13" type="ORF">A4H34_08285</name>
</gene>
<dbReference type="EMBL" id="LVZK01000002">
    <property type="protein sequence ID" value="OAP85588.1"/>
    <property type="molecule type" value="Genomic_DNA"/>
</dbReference>
<keyword evidence="5 11" id="KW-0812">Transmembrane</keyword>
<proteinExistence type="inferred from homology"/>
<dbReference type="InterPro" id="IPR035908">
    <property type="entry name" value="F0_ATP_A_sf"/>
</dbReference>
<dbReference type="NCBIfam" id="TIGR01131">
    <property type="entry name" value="ATP_synt_6_or_A"/>
    <property type="match status" value="1"/>
</dbReference>
<dbReference type="Gene3D" id="1.20.120.220">
    <property type="entry name" value="ATP synthase, F0 complex, subunit A"/>
    <property type="match status" value="1"/>
</dbReference>
<evidence type="ECO:0000256" key="11">
    <source>
        <dbReference type="HAMAP-Rule" id="MF_01393"/>
    </source>
</evidence>
<evidence type="ECO:0000256" key="7">
    <source>
        <dbReference type="ARBA" id="ARBA00022989"/>
    </source>
</evidence>
<evidence type="ECO:0000256" key="3">
    <source>
        <dbReference type="ARBA" id="ARBA00022448"/>
    </source>
</evidence>
<comment type="similarity">
    <text evidence="2 11 12">Belongs to the ATPase A chain family.</text>
</comment>
<dbReference type="OrthoDB" id="9809130at2"/>
<keyword evidence="14" id="KW-1185">Reference proteome</keyword>
<sequence length="269" mass="28979">MSNAFTALANGGVLASGDFEAPSIDEFFPDPILFGGTPFAINRVVLVRLIAVAALFLLCFLYYKKAKLVPGRAQGAFESILDFSRNQVGHEILGERAKPYQPLLATIFMGLLFMNITGIIPGLQIASTSIIGMPLIFAIVAYVSFLYAGIKANGAGHFFKEQLFPPGVPKPIYIFMTPIELLSTFVIRPLTLTIRLLANMVSGHLLLVLCFLGTHYLYLSMSGGMGIALGSLTLAAGVVFTLFEAFVAALQAYIFALLAAAYISLSIEH</sequence>
<dbReference type="RefSeq" id="WP_009200111.1">
    <property type="nucleotide sequence ID" value="NZ_LVZK01000002.1"/>
</dbReference>
<accession>A0A179B1J2</accession>
<dbReference type="PANTHER" id="PTHR11410">
    <property type="entry name" value="ATP SYNTHASE SUBUNIT A"/>
    <property type="match status" value="1"/>
</dbReference>